<keyword evidence="1" id="KW-1133">Transmembrane helix</keyword>
<dbReference type="PROSITE" id="PS51272">
    <property type="entry name" value="SLH"/>
    <property type="match status" value="1"/>
</dbReference>
<gene>
    <name evidence="3" type="ordered locus">Tlie_1386</name>
</gene>
<dbReference type="HOGENOM" id="CLU_465927_0_0_0"/>
<protein>
    <submittedName>
        <fullName evidence="3">S-layer domain-containing protein</fullName>
    </submittedName>
</protein>
<dbReference type="PANTHER" id="PTHR40446">
    <property type="entry name" value="N-ACETYLGLUCOSAMINE-1-PHOSPHODIESTER ALPHA-N-ACETYLGLUCOSAMINIDASE"/>
    <property type="match status" value="1"/>
</dbReference>
<feature type="domain" description="SLH" evidence="2">
    <location>
        <begin position="56"/>
        <end position="117"/>
    </location>
</feature>
<organism evidence="3 4">
    <name type="scientific">Thermovirga lienii (strain ATCC BAA-1197 / DSM 17291 / Cas60314)</name>
    <dbReference type="NCBI Taxonomy" id="580340"/>
    <lineage>
        <taxon>Bacteria</taxon>
        <taxon>Thermotogati</taxon>
        <taxon>Synergistota</taxon>
        <taxon>Synergistia</taxon>
        <taxon>Synergistales</taxon>
        <taxon>Thermovirgaceae</taxon>
        <taxon>Thermovirga</taxon>
    </lineage>
</organism>
<dbReference type="Proteomes" id="UP000005868">
    <property type="component" value="Chromosome"/>
</dbReference>
<evidence type="ECO:0000256" key="1">
    <source>
        <dbReference type="SAM" id="Phobius"/>
    </source>
</evidence>
<accession>G7V6K1</accession>
<name>G7V6K1_THELD</name>
<dbReference type="InterPro" id="IPR001119">
    <property type="entry name" value="SLH_dom"/>
</dbReference>
<reference evidence="3 4" key="2">
    <citation type="journal article" date="2012" name="Stand. Genomic Sci.">
        <title>Genome sequence of the moderately thermophilic, amino-acid-degrading and sulfur-reducing bacterium Thermovirga lienii type strain (Cas60314(T)).</title>
        <authorList>
            <person name="Goker M."/>
            <person name="Saunders E."/>
            <person name="Lapidus A."/>
            <person name="Nolan M."/>
            <person name="Lucas S."/>
            <person name="Hammon N."/>
            <person name="Deshpande S."/>
            <person name="Cheng J.F."/>
            <person name="Han C."/>
            <person name="Tapia R."/>
            <person name="Goodwin L.A."/>
            <person name="Pitluck S."/>
            <person name="Liolios K."/>
            <person name="Mavromatis K."/>
            <person name="Pagani I."/>
            <person name="Ivanova N."/>
            <person name="Mikhailova N."/>
            <person name="Pati A."/>
            <person name="Chen A."/>
            <person name="Palaniappan K."/>
            <person name="Land M."/>
            <person name="Chang Y.J."/>
            <person name="Jeffries C.D."/>
            <person name="Brambilla E.M."/>
            <person name="Rohde M."/>
            <person name="Spring S."/>
            <person name="Detter J.C."/>
            <person name="Woyke T."/>
            <person name="Bristow J."/>
            <person name="Eisen J.A."/>
            <person name="Markowitz V."/>
            <person name="Hugenholtz P."/>
            <person name="Kyrpides N.C."/>
            <person name="Klenk H.P."/>
        </authorList>
    </citation>
    <scope>NUCLEOTIDE SEQUENCE [LARGE SCALE GENOMIC DNA]</scope>
    <source>
        <strain evidence="4">ATCC BAA-1197 / DSM 17291 / Cas60314</strain>
    </source>
</reference>
<dbReference type="STRING" id="580340.Tlie_1386"/>
<proteinExistence type="predicted"/>
<dbReference type="OrthoDB" id="9809781at2"/>
<dbReference type="KEGG" id="tli:Tlie_1386"/>
<dbReference type="EMBL" id="CP003096">
    <property type="protein sequence ID" value="AER67114.1"/>
    <property type="molecule type" value="Genomic_DNA"/>
</dbReference>
<dbReference type="AlphaFoldDB" id="G7V6K1"/>
<keyword evidence="1" id="KW-0472">Membrane</keyword>
<dbReference type="eggNOG" id="COG4632">
    <property type="taxonomic scope" value="Bacteria"/>
</dbReference>
<dbReference type="PANTHER" id="PTHR40446:SF2">
    <property type="entry name" value="N-ACETYLGLUCOSAMINE-1-PHOSPHODIESTER ALPHA-N-ACETYLGLUCOSAMINIDASE"/>
    <property type="match status" value="1"/>
</dbReference>
<dbReference type="Pfam" id="PF09992">
    <property type="entry name" value="NAGPA"/>
    <property type="match status" value="1"/>
</dbReference>
<evidence type="ECO:0000313" key="3">
    <source>
        <dbReference type="EMBL" id="AER67114.1"/>
    </source>
</evidence>
<sequence length="587" mass="65674">MIRQVRILRKSFLSFTTIMMILLTALFCDMAAAVAVTRGELVHEIIKTLEIPYWEGEKYFVDIPPEHPAKAAAETALALGIILPNETFYPDLEATNAEALFFALRAMGLRHEAQIIEKLTPTENSLNIPDYIFPYYLIAEDITPEAPKDILSRPKDTLTQETLHQLMQWLRDCKAGLVWEKTFQGEKSSLTLHRENIGTPPTGWIISAEGQFNSLNLEDLKASFSSQKLQVSSETTAMGKRITVGPFIHFAKAWKTAGKITRILNKEAKIETYKTQESQALFWAAVRFLPQETSPKIITAGEIAGKRLPISWIAQNTGAECAINGGFFNKTKIIGSLIVRGIPISNPYGSRSAIGWDVKGNFHFSRGDFKAKATIEDIDIPIDSFNEMKDHHQVALFTPHLWYYATPIPDDAMEFVVRKGKITEEKYSHLSNHLVPKDGYLLVARGRFASILRQIAKPADIDIKVQMADEIMKDVSYLLQAGPMILKDGTFCANNEGFSANTILERHPRTIVGYDGVNLYWLIIDGRDPWHSRGTTLKEAALIARELGCHSALNLDGGGSSALWWQGNIINKPSGNIERPVPYALIF</sequence>
<evidence type="ECO:0000259" key="2">
    <source>
        <dbReference type="PROSITE" id="PS51272"/>
    </source>
</evidence>
<evidence type="ECO:0000313" key="4">
    <source>
        <dbReference type="Proteomes" id="UP000005868"/>
    </source>
</evidence>
<keyword evidence="1" id="KW-0812">Transmembrane</keyword>
<feature type="transmembrane region" description="Helical" evidence="1">
    <location>
        <begin position="12"/>
        <end position="36"/>
    </location>
</feature>
<dbReference type="InterPro" id="IPR018711">
    <property type="entry name" value="NAGPA"/>
</dbReference>
<keyword evidence="4" id="KW-1185">Reference proteome</keyword>
<reference evidence="4" key="1">
    <citation type="submission" date="2011-10" db="EMBL/GenBank/DDBJ databases">
        <title>The complete genome of chromosome of Thermovirga lienii DSM 17291.</title>
        <authorList>
            <consortium name="US DOE Joint Genome Institute (JGI-PGF)"/>
            <person name="Lucas S."/>
            <person name="Copeland A."/>
            <person name="Lapidus A."/>
            <person name="Glavina del Rio T."/>
            <person name="Dalin E."/>
            <person name="Tice H."/>
            <person name="Bruce D."/>
            <person name="Goodwin L."/>
            <person name="Pitluck S."/>
            <person name="Peters L."/>
            <person name="Mikhailova N."/>
            <person name="Saunders E."/>
            <person name="Kyrpides N."/>
            <person name="Mavromatis K."/>
            <person name="Ivanova N."/>
            <person name="Last F.I."/>
            <person name="Brettin T."/>
            <person name="Detter J.C."/>
            <person name="Han C."/>
            <person name="Larimer F."/>
            <person name="Land M."/>
            <person name="Hauser L."/>
            <person name="Markowitz V."/>
            <person name="Cheng J.-F."/>
            <person name="Hugenholtz P."/>
            <person name="Woyke T."/>
            <person name="Wu D."/>
            <person name="Spring S."/>
            <person name="Schroeder M."/>
            <person name="Brambilla E.-M."/>
            <person name="Klenk H.-P."/>
            <person name="Eisen J.A."/>
        </authorList>
    </citation>
    <scope>NUCLEOTIDE SEQUENCE [LARGE SCALE GENOMIC DNA]</scope>
    <source>
        <strain evidence="4">ATCC BAA-1197 / DSM 17291 / Cas60314</strain>
    </source>
</reference>